<evidence type="ECO:0000256" key="10">
    <source>
        <dbReference type="SAM" id="MobiDB-lite"/>
    </source>
</evidence>
<dbReference type="InterPro" id="IPR051131">
    <property type="entry name" value="NEK_Ser/Thr_kinase_NIMA"/>
</dbReference>
<dbReference type="SUPFAM" id="SSF56112">
    <property type="entry name" value="Protein kinase-like (PK-like)"/>
    <property type="match status" value="1"/>
</dbReference>
<dbReference type="EC" id="2.7.11.1" evidence="1"/>
<evidence type="ECO:0000256" key="2">
    <source>
        <dbReference type="ARBA" id="ARBA00022527"/>
    </source>
</evidence>
<comment type="catalytic activity">
    <reaction evidence="7">
        <text>L-threonyl-[protein] + ATP = O-phospho-L-threonyl-[protein] + ADP + H(+)</text>
        <dbReference type="Rhea" id="RHEA:46608"/>
        <dbReference type="Rhea" id="RHEA-COMP:11060"/>
        <dbReference type="Rhea" id="RHEA-COMP:11605"/>
        <dbReference type="ChEBI" id="CHEBI:15378"/>
        <dbReference type="ChEBI" id="CHEBI:30013"/>
        <dbReference type="ChEBI" id="CHEBI:30616"/>
        <dbReference type="ChEBI" id="CHEBI:61977"/>
        <dbReference type="ChEBI" id="CHEBI:456216"/>
        <dbReference type="EC" id="2.7.11.1"/>
    </reaction>
</comment>
<name>A0ABQ5KNL4_9EUKA</name>
<protein>
    <recommendedName>
        <fullName evidence="1">non-specific serine/threonine protein kinase</fullName>
        <ecNumber evidence="1">2.7.11.1</ecNumber>
    </recommendedName>
</protein>
<evidence type="ECO:0000256" key="8">
    <source>
        <dbReference type="ARBA" id="ARBA00048679"/>
    </source>
</evidence>
<evidence type="ECO:0000256" key="7">
    <source>
        <dbReference type="ARBA" id="ARBA00047899"/>
    </source>
</evidence>
<dbReference type="PANTHER" id="PTHR44899:SF6">
    <property type="entry name" value="SERINE_THREONINE PROTEIN KINASE"/>
    <property type="match status" value="1"/>
</dbReference>
<comment type="catalytic activity">
    <reaction evidence="8">
        <text>L-seryl-[protein] + ATP = O-phospho-L-seryl-[protein] + ADP + H(+)</text>
        <dbReference type="Rhea" id="RHEA:17989"/>
        <dbReference type="Rhea" id="RHEA-COMP:9863"/>
        <dbReference type="Rhea" id="RHEA-COMP:11604"/>
        <dbReference type="ChEBI" id="CHEBI:15378"/>
        <dbReference type="ChEBI" id="CHEBI:29999"/>
        <dbReference type="ChEBI" id="CHEBI:30616"/>
        <dbReference type="ChEBI" id="CHEBI:83421"/>
        <dbReference type="ChEBI" id="CHEBI:456216"/>
        <dbReference type="EC" id="2.7.11.1"/>
    </reaction>
</comment>
<dbReference type="Pfam" id="PF00069">
    <property type="entry name" value="Pkinase"/>
    <property type="match status" value="1"/>
</dbReference>
<gene>
    <name evidence="12" type="ORF">ADUPG1_006655</name>
</gene>
<evidence type="ECO:0000256" key="1">
    <source>
        <dbReference type="ARBA" id="ARBA00012513"/>
    </source>
</evidence>
<dbReference type="PROSITE" id="PS50011">
    <property type="entry name" value="PROTEIN_KINASE_DOM"/>
    <property type="match status" value="1"/>
</dbReference>
<dbReference type="PROSITE" id="PS00108">
    <property type="entry name" value="PROTEIN_KINASE_ST"/>
    <property type="match status" value="1"/>
</dbReference>
<feature type="domain" description="Protein kinase" evidence="11">
    <location>
        <begin position="6"/>
        <end position="262"/>
    </location>
</feature>
<dbReference type="Gene3D" id="3.30.200.20">
    <property type="entry name" value="Phosphorylase Kinase, domain 1"/>
    <property type="match status" value="1"/>
</dbReference>
<dbReference type="InterPro" id="IPR008271">
    <property type="entry name" value="Ser/Thr_kinase_AS"/>
</dbReference>
<keyword evidence="6 9" id="KW-0067">ATP-binding</keyword>
<evidence type="ECO:0000256" key="6">
    <source>
        <dbReference type="ARBA" id="ARBA00022840"/>
    </source>
</evidence>
<keyword evidence="3" id="KW-0808">Transferase</keyword>
<keyword evidence="13" id="KW-1185">Reference proteome</keyword>
<feature type="compositionally biased region" description="Basic and acidic residues" evidence="10">
    <location>
        <begin position="493"/>
        <end position="511"/>
    </location>
</feature>
<feature type="binding site" evidence="9">
    <location>
        <position position="35"/>
    </location>
    <ligand>
        <name>ATP</name>
        <dbReference type="ChEBI" id="CHEBI:30616"/>
    </ligand>
</feature>
<evidence type="ECO:0000259" key="11">
    <source>
        <dbReference type="PROSITE" id="PS50011"/>
    </source>
</evidence>
<evidence type="ECO:0000256" key="5">
    <source>
        <dbReference type="ARBA" id="ARBA00022777"/>
    </source>
</evidence>
<dbReference type="EMBL" id="BQXS01010000">
    <property type="protein sequence ID" value="GKT32515.1"/>
    <property type="molecule type" value="Genomic_DNA"/>
</dbReference>
<feature type="compositionally biased region" description="Basic and acidic residues" evidence="10">
    <location>
        <begin position="422"/>
        <end position="436"/>
    </location>
</feature>
<feature type="compositionally biased region" description="Basic and acidic residues" evidence="10">
    <location>
        <begin position="324"/>
        <end position="334"/>
    </location>
</feature>
<keyword evidence="5" id="KW-0418">Kinase</keyword>
<reference evidence="12" key="1">
    <citation type="submission" date="2022-03" db="EMBL/GenBank/DDBJ databases">
        <title>Draft genome sequence of Aduncisulcus paluster, a free-living microaerophilic Fornicata.</title>
        <authorList>
            <person name="Yuyama I."/>
            <person name="Kume K."/>
            <person name="Tamura T."/>
            <person name="Inagaki Y."/>
            <person name="Hashimoto T."/>
        </authorList>
    </citation>
    <scope>NUCLEOTIDE SEQUENCE</scope>
    <source>
        <strain evidence="12">NY0171</strain>
    </source>
</reference>
<dbReference type="PROSITE" id="PS00107">
    <property type="entry name" value="PROTEIN_KINASE_ATP"/>
    <property type="match status" value="1"/>
</dbReference>
<sequence length="542" mass="61602">MSLKDFKILNILGKGSYGTVYRAIRHSDSKEYAIKEINVKYMSDKEREESLNEVRVLASIYDPHVIAYFDSFAEKDKLFIIMEYSPKGDLSKRIKQRKLSRNPFPEDTVWLFFIQMCLGLQSLHKKHILHRDLKSANIFINDDKTIKIGDLGVARVLKGKNSLAKTSIGTPYYISPEIWRNVPYDAKSDIWSLGCLLYEMLTFKHPFDGRDMRGLAHAVLQGKYHPIPSRYSRELASIVAWCLQRDSSKRPSIDEILVHPAIRSRLSTLPLSPSIVGSTTPHSLCPTIKLGKRFGAVRVRGEPILRDVKLPSPAYEKRRKYEESILKDSQRDPKCYSIPSSFDGSFGTDRSDSISVSLSGKDGSSRKSIGSSDGHSGSSECKQPIDRKKPPPQPISRPSARPIRGSGISVVNYSPRGREKKKGQYHDVRDPSRDGKAYIGHRHYKRSGSGEQQDEIYRPVIPKVPHRAHKPYVRYSSRSDHAQQQSEAGPDSRIPRAFEKHSYHHGKDLKHPLPPVPRDQASCLVQGPIRPRRRMPYAYMGY</sequence>
<proteinExistence type="predicted"/>
<keyword evidence="2" id="KW-0723">Serine/threonine-protein kinase</keyword>
<dbReference type="InterPro" id="IPR011009">
    <property type="entry name" value="Kinase-like_dom_sf"/>
</dbReference>
<dbReference type="Gene3D" id="1.10.510.10">
    <property type="entry name" value="Transferase(Phosphotransferase) domain 1"/>
    <property type="match status" value="1"/>
</dbReference>
<dbReference type="InterPro" id="IPR017441">
    <property type="entry name" value="Protein_kinase_ATP_BS"/>
</dbReference>
<evidence type="ECO:0000313" key="12">
    <source>
        <dbReference type="EMBL" id="GKT32515.1"/>
    </source>
</evidence>
<dbReference type="PANTHER" id="PTHR44899">
    <property type="entry name" value="CAMK FAMILY PROTEIN KINASE"/>
    <property type="match status" value="1"/>
</dbReference>
<evidence type="ECO:0000256" key="9">
    <source>
        <dbReference type="PROSITE-ProRule" id="PRU10141"/>
    </source>
</evidence>
<keyword evidence="4 9" id="KW-0547">Nucleotide-binding</keyword>
<evidence type="ECO:0000313" key="13">
    <source>
        <dbReference type="Proteomes" id="UP001057375"/>
    </source>
</evidence>
<feature type="region of interest" description="Disordered" evidence="10">
    <location>
        <begin position="324"/>
        <end position="527"/>
    </location>
</feature>
<accession>A0ABQ5KNL4</accession>
<dbReference type="InterPro" id="IPR000719">
    <property type="entry name" value="Prot_kinase_dom"/>
</dbReference>
<dbReference type="Proteomes" id="UP001057375">
    <property type="component" value="Unassembled WGS sequence"/>
</dbReference>
<feature type="compositionally biased region" description="Low complexity" evidence="10">
    <location>
        <begin position="368"/>
        <end position="379"/>
    </location>
</feature>
<comment type="caution">
    <text evidence="12">The sequence shown here is derived from an EMBL/GenBank/DDBJ whole genome shotgun (WGS) entry which is preliminary data.</text>
</comment>
<organism evidence="12 13">
    <name type="scientific">Aduncisulcus paluster</name>
    <dbReference type="NCBI Taxonomy" id="2918883"/>
    <lineage>
        <taxon>Eukaryota</taxon>
        <taxon>Metamonada</taxon>
        <taxon>Carpediemonas-like organisms</taxon>
        <taxon>Aduncisulcus</taxon>
    </lineage>
</organism>
<evidence type="ECO:0000256" key="3">
    <source>
        <dbReference type="ARBA" id="ARBA00022679"/>
    </source>
</evidence>
<evidence type="ECO:0000256" key="4">
    <source>
        <dbReference type="ARBA" id="ARBA00022741"/>
    </source>
</evidence>
<dbReference type="CDD" id="cd08215">
    <property type="entry name" value="STKc_Nek"/>
    <property type="match status" value="1"/>
</dbReference>
<dbReference type="SMART" id="SM00220">
    <property type="entry name" value="S_TKc"/>
    <property type="match status" value="1"/>
</dbReference>